<keyword evidence="2" id="KW-1185">Reference proteome</keyword>
<accession>A0ABN9RMB2</accession>
<protein>
    <submittedName>
        <fullName evidence="1">Uncharacterized protein</fullName>
    </submittedName>
</protein>
<gene>
    <name evidence="1" type="ORF">PCOR1329_LOCUS21336</name>
</gene>
<evidence type="ECO:0000313" key="2">
    <source>
        <dbReference type="Proteomes" id="UP001189429"/>
    </source>
</evidence>
<sequence>GVHGRGSRNASTSAKPAAGLRCAAVPAAPRGPGDRWPSQARIVTRFQDVSATPLHASARTMIKEHLADVYDFQRGAPKDKALGEWLSVMSKLLRMLRSTAVANITITSVHRAPAAR</sequence>
<reference evidence="1" key="1">
    <citation type="submission" date="2023-10" db="EMBL/GenBank/DDBJ databases">
        <authorList>
            <person name="Chen Y."/>
            <person name="Shah S."/>
            <person name="Dougan E. K."/>
            <person name="Thang M."/>
            <person name="Chan C."/>
        </authorList>
    </citation>
    <scope>NUCLEOTIDE SEQUENCE [LARGE SCALE GENOMIC DNA]</scope>
</reference>
<dbReference type="Proteomes" id="UP001189429">
    <property type="component" value="Unassembled WGS sequence"/>
</dbReference>
<organism evidence="1 2">
    <name type="scientific">Prorocentrum cordatum</name>
    <dbReference type="NCBI Taxonomy" id="2364126"/>
    <lineage>
        <taxon>Eukaryota</taxon>
        <taxon>Sar</taxon>
        <taxon>Alveolata</taxon>
        <taxon>Dinophyceae</taxon>
        <taxon>Prorocentrales</taxon>
        <taxon>Prorocentraceae</taxon>
        <taxon>Prorocentrum</taxon>
    </lineage>
</organism>
<dbReference type="EMBL" id="CAUYUJ010007010">
    <property type="protein sequence ID" value="CAK0819310.1"/>
    <property type="molecule type" value="Genomic_DNA"/>
</dbReference>
<comment type="caution">
    <text evidence="1">The sequence shown here is derived from an EMBL/GenBank/DDBJ whole genome shotgun (WGS) entry which is preliminary data.</text>
</comment>
<evidence type="ECO:0000313" key="1">
    <source>
        <dbReference type="EMBL" id="CAK0819310.1"/>
    </source>
</evidence>
<feature type="non-terminal residue" evidence="1">
    <location>
        <position position="1"/>
    </location>
</feature>
<name>A0ABN9RMB2_9DINO</name>
<proteinExistence type="predicted"/>